<dbReference type="OrthoDB" id="134770at2"/>
<protein>
    <submittedName>
        <fullName evidence="4">NACHT domain-containing protein</fullName>
    </submittedName>
</protein>
<evidence type="ECO:0000256" key="2">
    <source>
        <dbReference type="SAM" id="Phobius"/>
    </source>
</evidence>
<dbReference type="Pfam" id="PF05729">
    <property type="entry name" value="NACHT"/>
    <property type="match status" value="1"/>
</dbReference>
<reference evidence="4 5" key="1">
    <citation type="submission" date="2018-06" db="EMBL/GenBank/DDBJ databases">
        <title>Genomic Encyclopedia of Archaeal and Bacterial Type Strains, Phase II (KMG-II): from individual species to whole genera.</title>
        <authorList>
            <person name="Goeker M."/>
        </authorList>
    </citation>
    <scope>NUCLEOTIDE SEQUENCE [LARGE SCALE GENOMIC DNA]</scope>
    <source>
        <strain evidence="4 5">ATCC BAA-1881</strain>
    </source>
</reference>
<dbReference type="Proteomes" id="UP000248806">
    <property type="component" value="Unassembled WGS sequence"/>
</dbReference>
<keyword evidence="2" id="KW-0472">Membrane</keyword>
<sequence length="1106" mass="127688">MLKKRHILFLITVWMWLCCASILPDPLHLFHSEQSDAQAPVLAREALITPWTDPNILLQIISVVVTSVLTVVSILVTLRGYQENRRVMHEQQELARKEAQHEKEAKEKEHREFISTATARYHARLLQDEAMSSIKILDMPEPITLEHIHVGQRLRPLKKTDPGLEMNRGDTPERVFHFIQQSIEEEYLEGSFAPEEVLRDKKHIIVLGDPGSGKTTLLKYMLSRAIKDQLNGLHHLLPIAVELSRFARSQQDNLLDFLADDWHDNHGFPTFQEARAFLEDQFSKGKVLLLLDALDEAILGNKKSERQEAYRRVFEAIKRCCSSYPAIYLIVTSRLAEYKYEQRAPLPFAEYEILPFRKQEAHEFIGKWFQLEGPEDRQRIALGEELKEVLDNTPQLEMLVSNPLLLSLLVMLYERNKKLPTRLADLYARCIELLLYEWDQERLHPRYTYALLTVEQKKRLLSKVAWHFHQQRQRYFTEERLSAVVSQFLEQETPSAHSTAHQIIDELCSDNGLIKKQNDGAYGFLHLTFQSYFAALSIVEARTFKEYALQADTIEQLLLKELLQHPNDLWNEEVLLMYAGIIQDLSPLLEQLLNRKGMEDVFSITLILAGHCLVAHHREGEEPPAQQQEIIDRLLQVLHETPYTQVRQEVAKTLVKLAGIDTALHTHLFELIYHPTSKRALTESLLHAIGISGSSDDVEKLLPLFLHPETAADLRRILTDIFNRRYYDTVIKQNGILTTALLKILDDTRASFEFRHDIIRLFEQQEAPDIAPQLMALVLDPSEDTVLRIQAAILLANSSDSTTRARLVAHMNSEPQDESTPRCIAVALTFTTPQKILPQDRQRAAHILLDYLFAPPATDAESQFLKEVMVNFFGLPGISVLLEDTAIRQKLYHYLKDRNRDAEERRYIASLLTASIPIAPQRTRRLAAMLIQELQALTTELDHDGLRKDIEDLRYLLGDKHVPFDPSAYLKAAQSFLPVQKQMIRQLERQERWQLLRDRSLQPDIRAGIVQVLVEENDTVSIASLRRLVEEVALPLPLRREVVNALGLITNENKEEEYETARVLIQLANRDKEVRDVAMEALWYVSRRIGVQVVRDRFSRRLLLQP</sequence>
<comment type="caution">
    <text evidence="4">The sequence shown here is derived from an EMBL/GenBank/DDBJ whole genome shotgun (WGS) entry which is preliminary data.</text>
</comment>
<dbReference type="SUPFAM" id="SSF48371">
    <property type="entry name" value="ARM repeat"/>
    <property type="match status" value="1"/>
</dbReference>
<keyword evidence="2" id="KW-1133">Transmembrane helix</keyword>
<proteinExistence type="predicted"/>
<dbReference type="Gene3D" id="3.40.50.300">
    <property type="entry name" value="P-loop containing nucleotide triphosphate hydrolases"/>
    <property type="match status" value="1"/>
</dbReference>
<dbReference type="SMART" id="SM00382">
    <property type="entry name" value="AAA"/>
    <property type="match status" value="1"/>
</dbReference>
<evidence type="ECO:0000313" key="5">
    <source>
        <dbReference type="Proteomes" id="UP000248806"/>
    </source>
</evidence>
<dbReference type="EMBL" id="QKUF01000015">
    <property type="protein sequence ID" value="PZW26304.1"/>
    <property type="molecule type" value="Genomic_DNA"/>
</dbReference>
<dbReference type="SUPFAM" id="SSF52540">
    <property type="entry name" value="P-loop containing nucleoside triphosphate hydrolases"/>
    <property type="match status" value="1"/>
</dbReference>
<evidence type="ECO:0000313" key="4">
    <source>
        <dbReference type="EMBL" id="PZW26304.1"/>
    </source>
</evidence>
<dbReference type="PANTHER" id="PTHR46844">
    <property type="entry name" value="SLR5058 PROTEIN"/>
    <property type="match status" value="1"/>
</dbReference>
<dbReference type="PROSITE" id="PS50837">
    <property type="entry name" value="NACHT"/>
    <property type="match status" value="1"/>
</dbReference>
<feature type="region of interest" description="Disordered" evidence="1">
    <location>
        <begin position="92"/>
        <end position="111"/>
    </location>
</feature>
<dbReference type="InterPro" id="IPR016024">
    <property type="entry name" value="ARM-type_fold"/>
</dbReference>
<feature type="domain" description="NACHT" evidence="3">
    <location>
        <begin position="202"/>
        <end position="297"/>
    </location>
</feature>
<keyword evidence="5" id="KW-1185">Reference proteome</keyword>
<dbReference type="AlphaFoldDB" id="A0A326U328"/>
<dbReference type="InterPro" id="IPR003593">
    <property type="entry name" value="AAA+_ATPase"/>
</dbReference>
<organism evidence="4 5">
    <name type="scientific">Thermosporothrix hazakensis</name>
    <dbReference type="NCBI Taxonomy" id="644383"/>
    <lineage>
        <taxon>Bacteria</taxon>
        <taxon>Bacillati</taxon>
        <taxon>Chloroflexota</taxon>
        <taxon>Ktedonobacteria</taxon>
        <taxon>Ktedonobacterales</taxon>
        <taxon>Thermosporotrichaceae</taxon>
        <taxon>Thermosporothrix</taxon>
    </lineage>
</organism>
<name>A0A326U328_THEHA</name>
<dbReference type="PANTHER" id="PTHR46844:SF1">
    <property type="entry name" value="SLR5058 PROTEIN"/>
    <property type="match status" value="1"/>
</dbReference>
<evidence type="ECO:0000259" key="3">
    <source>
        <dbReference type="PROSITE" id="PS50837"/>
    </source>
</evidence>
<dbReference type="InterPro" id="IPR007111">
    <property type="entry name" value="NACHT_NTPase"/>
</dbReference>
<feature type="transmembrane region" description="Helical" evidence="2">
    <location>
        <begin position="56"/>
        <end position="78"/>
    </location>
</feature>
<keyword evidence="2" id="KW-0812">Transmembrane</keyword>
<accession>A0A326U328</accession>
<gene>
    <name evidence="4" type="ORF">EI42_03884</name>
</gene>
<dbReference type="RefSeq" id="WP_111324233.1">
    <property type="nucleotide sequence ID" value="NZ_BIFX01000001.1"/>
</dbReference>
<dbReference type="InterPro" id="IPR027417">
    <property type="entry name" value="P-loop_NTPase"/>
</dbReference>
<evidence type="ECO:0000256" key="1">
    <source>
        <dbReference type="SAM" id="MobiDB-lite"/>
    </source>
</evidence>